<dbReference type="PROSITE" id="PS51679">
    <property type="entry name" value="SAM_MT_C5"/>
    <property type="match status" value="1"/>
</dbReference>
<dbReference type="Gene3D" id="3.90.120.10">
    <property type="entry name" value="DNA Methylase, subunit A, domain 2"/>
    <property type="match status" value="1"/>
</dbReference>
<dbReference type="InterPro" id="IPR029063">
    <property type="entry name" value="SAM-dependent_MTases_sf"/>
</dbReference>
<reference evidence="9 10" key="1">
    <citation type="journal article" date="2013" name="Front. Microbiol.">
        <title>Comparative genomic analyses of the cyanobacterium, Lyngbya aestuarii BL J, a powerful hydrogen producer.</title>
        <authorList>
            <person name="Kothari A."/>
            <person name="Vaughn M."/>
            <person name="Garcia-Pichel F."/>
        </authorList>
    </citation>
    <scope>NUCLEOTIDE SEQUENCE [LARGE SCALE GENOMIC DNA]</scope>
    <source>
        <strain evidence="9 10">BL J</strain>
    </source>
</reference>
<dbReference type="Gene3D" id="3.40.50.150">
    <property type="entry name" value="Vaccinia Virus protein VP39"/>
    <property type="match status" value="1"/>
</dbReference>
<keyword evidence="4 6" id="KW-0949">S-adenosyl-L-methionine</keyword>
<evidence type="ECO:0000256" key="6">
    <source>
        <dbReference type="PROSITE-ProRule" id="PRU01016"/>
    </source>
</evidence>
<organism evidence="9 10">
    <name type="scientific">Lyngbya aestuarii BL J</name>
    <dbReference type="NCBI Taxonomy" id="1348334"/>
    <lineage>
        <taxon>Bacteria</taxon>
        <taxon>Bacillati</taxon>
        <taxon>Cyanobacteriota</taxon>
        <taxon>Cyanophyceae</taxon>
        <taxon>Oscillatoriophycideae</taxon>
        <taxon>Oscillatoriales</taxon>
        <taxon>Microcoleaceae</taxon>
        <taxon>Lyngbya</taxon>
    </lineage>
</organism>
<evidence type="ECO:0000256" key="2">
    <source>
        <dbReference type="ARBA" id="ARBA00022603"/>
    </source>
</evidence>
<evidence type="ECO:0000313" key="10">
    <source>
        <dbReference type="Proteomes" id="UP000017127"/>
    </source>
</evidence>
<comment type="similarity">
    <text evidence="6 7">Belongs to the class I-like SAM-binding methyltransferase superfamily. C5-methyltransferase family.</text>
</comment>
<proteinExistence type="inferred from homology"/>
<dbReference type="GO" id="GO:0032259">
    <property type="term" value="P:methylation"/>
    <property type="evidence" value="ECO:0007669"/>
    <property type="project" value="UniProtKB-KW"/>
</dbReference>
<dbReference type="GO" id="GO:0003886">
    <property type="term" value="F:DNA (cytosine-5-)-methyltransferase activity"/>
    <property type="evidence" value="ECO:0007669"/>
    <property type="project" value="UniProtKB-EC"/>
</dbReference>
<keyword evidence="10" id="KW-1185">Reference proteome</keyword>
<dbReference type="GO" id="GO:0044027">
    <property type="term" value="P:negative regulation of gene expression via chromosomal CpG island methylation"/>
    <property type="evidence" value="ECO:0007669"/>
    <property type="project" value="TreeGrafter"/>
</dbReference>
<feature type="compositionally biased region" description="Polar residues" evidence="8">
    <location>
        <begin position="28"/>
        <end position="38"/>
    </location>
</feature>
<dbReference type="PANTHER" id="PTHR10629">
    <property type="entry name" value="CYTOSINE-SPECIFIC METHYLTRANSFERASE"/>
    <property type="match status" value="1"/>
</dbReference>
<dbReference type="PRINTS" id="PR00105">
    <property type="entry name" value="C5METTRFRASE"/>
</dbReference>
<evidence type="ECO:0000256" key="5">
    <source>
        <dbReference type="ARBA" id="ARBA00022747"/>
    </source>
</evidence>
<dbReference type="EC" id="2.1.1.37" evidence="1"/>
<evidence type="ECO:0000256" key="8">
    <source>
        <dbReference type="SAM" id="MobiDB-lite"/>
    </source>
</evidence>
<keyword evidence="5" id="KW-0680">Restriction system</keyword>
<dbReference type="GO" id="GO:0003677">
    <property type="term" value="F:DNA binding"/>
    <property type="evidence" value="ECO:0007669"/>
    <property type="project" value="TreeGrafter"/>
</dbReference>
<feature type="active site" evidence="6">
    <location>
        <position position="184"/>
    </location>
</feature>
<keyword evidence="3 6" id="KW-0808">Transferase</keyword>
<protein>
    <recommendedName>
        <fullName evidence="1">DNA (cytosine-5-)-methyltransferase</fullName>
        <ecNumber evidence="1">2.1.1.37</ecNumber>
    </recommendedName>
</protein>
<gene>
    <name evidence="9" type="ORF">M595_2040</name>
</gene>
<evidence type="ECO:0000256" key="4">
    <source>
        <dbReference type="ARBA" id="ARBA00022691"/>
    </source>
</evidence>
<dbReference type="InterPro" id="IPR050390">
    <property type="entry name" value="C5-Methyltransferase"/>
</dbReference>
<dbReference type="InterPro" id="IPR001525">
    <property type="entry name" value="C5_MeTfrase"/>
</dbReference>
<dbReference type="PANTHER" id="PTHR10629:SF52">
    <property type="entry name" value="DNA (CYTOSINE-5)-METHYLTRANSFERASE 1"/>
    <property type="match status" value="1"/>
</dbReference>
<evidence type="ECO:0000256" key="1">
    <source>
        <dbReference type="ARBA" id="ARBA00011975"/>
    </source>
</evidence>
<sequence length="429" mass="48590">MKPVQLSLFSEGENFTVDREQHQDQLEHQSNFKSQSKTTQEKYNEKSVQLSLFSSEEQTQTLEPNIKKVKLGRYERLQRELELNSEDDSAKIFIDIGENKSSLTSNYTFIDLFSGAGGFTQGLVQAGFQAIASVENNPIASATHVKNFPDCNHFCGNIEEFNPAEWLRKIDNPEVHLVVGGPPCQGFSVAGKRKADDPRNYLFLEFIRVVEAVRPWYIIMENVPGILTMKGGTVKRSIFEKFKAIGYNNISVAILESAAYGVPQIRPRAIFIANRFGMLNPYPKPQLLPDEYIPIESAISDLPEYTPIPEINHQWTRHSPEYMERIAQVPPGGSLYKSYADAFKRQYPGKPSMTVKENHGGTHIHPYLNRVISAREMARLQTFPDTFIFEGTMKKAMWQIGNAVPPRLAECIGYALLPYLSMISQNESK</sequence>
<dbReference type="PATRIC" id="fig|1348334.3.peg.1985"/>
<dbReference type="GO" id="GO:0009307">
    <property type="term" value="P:DNA restriction-modification system"/>
    <property type="evidence" value="ECO:0007669"/>
    <property type="project" value="UniProtKB-KW"/>
</dbReference>
<dbReference type="EMBL" id="AUZM01000016">
    <property type="protein sequence ID" value="ERT07879.1"/>
    <property type="molecule type" value="Genomic_DNA"/>
</dbReference>
<name>U7QIW8_9CYAN</name>
<evidence type="ECO:0000256" key="3">
    <source>
        <dbReference type="ARBA" id="ARBA00022679"/>
    </source>
</evidence>
<evidence type="ECO:0000313" key="9">
    <source>
        <dbReference type="EMBL" id="ERT07879.1"/>
    </source>
</evidence>
<dbReference type="AlphaFoldDB" id="U7QIW8"/>
<keyword evidence="2 6" id="KW-0489">Methyltransferase</keyword>
<accession>U7QIW8</accession>
<dbReference type="NCBIfam" id="TIGR00675">
    <property type="entry name" value="dcm"/>
    <property type="match status" value="1"/>
</dbReference>
<evidence type="ECO:0000256" key="7">
    <source>
        <dbReference type="RuleBase" id="RU000416"/>
    </source>
</evidence>
<comment type="caution">
    <text evidence="9">The sequence shown here is derived from an EMBL/GenBank/DDBJ whole genome shotgun (WGS) entry which is preliminary data.</text>
</comment>
<dbReference type="SUPFAM" id="SSF53335">
    <property type="entry name" value="S-adenosyl-L-methionine-dependent methyltransferases"/>
    <property type="match status" value="1"/>
</dbReference>
<feature type="region of interest" description="Disordered" evidence="8">
    <location>
        <begin position="19"/>
        <end position="43"/>
    </location>
</feature>
<dbReference type="Pfam" id="PF00145">
    <property type="entry name" value="DNA_methylase"/>
    <property type="match status" value="1"/>
</dbReference>
<dbReference type="Proteomes" id="UP000017127">
    <property type="component" value="Unassembled WGS sequence"/>
</dbReference>